<dbReference type="PaxDb" id="3702-AT5G45573.1"/>
<name>F4KEK1_ARATH</name>
<dbReference type="TAIR" id="AT5G45573"/>
<dbReference type="Araport" id="AT5G45573"/>
<evidence type="ECO:0000313" key="4">
    <source>
        <dbReference type="Proteomes" id="UP000006548"/>
    </source>
</evidence>
<dbReference type="iPTMnet" id="F4KEK1"/>
<dbReference type="InParanoid" id="F4KEK1"/>
<dbReference type="HOGENOM" id="CLU_1398106_0_0_1"/>
<accession>F4KEK1</accession>
<dbReference type="GeneID" id="834594"/>
<evidence type="ECO:0000313" key="2">
    <source>
        <dbReference type="Araport" id="AT5G45573"/>
    </source>
</evidence>
<evidence type="ECO:0000256" key="1">
    <source>
        <dbReference type="SAM" id="MobiDB-lite"/>
    </source>
</evidence>
<evidence type="ECO:0000313" key="3">
    <source>
        <dbReference type="EMBL" id="AED95270.1"/>
    </source>
</evidence>
<sequence length="195" mass="21296">MEDRHFYLLPLGVFHPLQHPAGPLHRMSVLVFISPKAVKFAILVGVCCLQGSPTSRPYISALQNIRGEKGGEEIARSGRVRSHLPDARIRSEMQMRDYRGIPPVSSSSSARPSQVARQLALPKKLVSSLLFVKLFSSPLSSSSSSARPQAPQLSARPTPRLAISSSLDCKTHLPPRLAAVRPLTAWSTYLVAQLV</sequence>
<dbReference type="AlphaFoldDB" id="F4KEK1"/>
<dbReference type="EMBL" id="CP002688">
    <property type="protein sequence ID" value="AED95270.1"/>
    <property type="molecule type" value="Genomic_DNA"/>
</dbReference>
<reference evidence="3 4" key="1">
    <citation type="journal article" date="2000" name="Nature">
        <title>Sequence and analysis of chromosome 5 of the plant Arabidopsis thaliana.</title>
        <authorList>
            <consortium name="Kazusa DNA Research Institute"/>
            <consortium name="Cold Spring Harbor and Washington University in St Louis Sequencing Consortium"/>
            <consortium name="European Union Arabidopsis Genome Sequencing Consortium"/>
            <person name="Tabata S."/>
            <person name="Kaneko T."/>
            <person name="Nakamura Y."/>
            <person name="Kotani H."/>
            <person name="Kato T."/>
            <person name="Asamizu E."/>
            <person name="Miyajima N."/>
            <person name="Sasamoto S."/>
            <person name="Kimura T."/>
            <person name="Hosouchi T."/>
            <person name="Kawashima K."/>
            <person name="Kohara M."/>
            <person name="Matsumoto M."/>
            <person name="Matsuno A."/>
            <person name="Muraki A."/>
            <person name="Nakayama S."/>
            <person name="Nakazaki N."/>
            <person name="Naruo K."/>
            <person name="Okumura S."/>
            <person name="Shinpo S."/>
            <person name="Takeuchi C."/>
            <person name="Wada T."/>
            <person name="Watanabe A."/>
            <person name="Yamada M."/>
            <person name="Yasuda M."/>
            <person name="Sato S."/>
            <person name="de la Bastide M."/>
            <person name="Huang E."/>
            <person name="Spiegel L."/>
            <person name="Gnoj L."/>
            <person name="O'Shaughnessy A."/>
            <person name="Preston R."/>
            <person name="Habermann K."/>
            <person name="Murray J."/>
            <person name="Johnson D."/>
            <person name="Rohlfing T."/>
            <person name="Nelson J."/>
            <person name="Stoneking T."/>
            <person name="Pepin K."/>
            <person name="Spieth J."/>
            <person name="Sekhon M."/>
            <person name="Armstrong J."/>
            <person name="Becker M."/>
            <person name="Belter E."/>
            <person name="Cordum H."/>
            <person name="Cordes M."/>
            <person name="Courtney L."/>
            <person name="Courtney W."/>
            <person name="Dante M."/>
            <person name="Du H."/>
            <person name="Edwards J."/>
            <person name="Fryman J."/>
            <person name="Haakensen B."/>
            <person name="Lamar E."/>
            <person name="Latreille P."/>
            <person name="Leonard S."/>
            <person name="Meyer R."/>
            <person name="Mulvaney E."/>
            <person name="Ozersky P."/>
            <person name="Riley A."/>
            <person name="Strowmatt C."/>
            <person name="Wagner-McPherson C."/>
            <person name="Wollam A."/>
            <person name="Yoakum M."/>
            <person name="Bell M."/>
            <person name="Dedhia N."/>
            <person name="Parnell L."/>
            <person name="Shah R."/>
            <person name="Rodriguez M."/>
            <person name="See L.H."/>
            <person name="Vil D."/>
            <person name="Baker J."/>
            <person name="Kirchoff K."/>
            <person name="Toth K."/>
            <person name="King L."/>
            <person name="Bahret A."/>
            <person name="Miller B."/>
            <person name="Marra M."/>
            <person name="Martienssen R."/>
            <person name="McCombie W.R."/>
            <person name="Wilson R.K."/>
            <person name="Murphy G."/>
            <person name="Bancroft I."/>
            <person name="Volckaert G."/>
            <person name="Wambutt R."/>
            <person name="Dusterhoft A."/>
            <person name="Stiekema W."/>
            <person name="Pohl T."/>
            <person name="Entian K.D."/>
            <person name="Terryn N."/>
            <person name="Hartley N."/>
            <person name="Bent E."/>
            <person name="Johnson S."/>
            <person name="Langham S.A."/>
            <person name="McCullagh B."/>
            <person name="Robben J."/>
            <person name="Grymonprez B."/>
            <person name="Zimmermann W."/>
            <person name="Ramsperger U."/>
            <person name="Wedler H."/>
            <person name="Balke K."/>
            <person name="Wedler E."/>
            <person name="Peters S."/>
            <person name="van Staveren M."/>
            <person name="Dirkse W."/>
            <person name="Mooijman P."/>
            <person name="Lankhorst R.K."/>
            <person name="Weitzenegger T."/>
            <person name="Bothe G."/>
            <person name="Rose M."/>
            <person name="Hauf J."/>
            <person name="Berneiser S."/>
            <person name="Hempel S."/>
            <person name="Feldpausch M."/>
            <person name="Lamberth S."/>
            <person name="Villarroel R."/>
            <person name="Gielen J."/>
            <person name="Ardiles W."/>
            <person name="Bents O."/>
            <person name="Lemcke K."/>
            <person name="Kolesov G."/>
            <person name="Mayer K."/>
            <person name="Rudd S."/>
            <person name="Schoof H."/>
            <person name="Schueller C."/>
            <person name="Zaccaria P."/>
            <person name="Mewes H.W."/>
            <person name="Bevan M."/>
            <person name="Fransz P."/>
        </authorList>
    </citation>
    <scope>NUCLEOTIDE SEQUENCE [LARGE SCALE GENOMIC DNA]</scope>
    <source>
        <strain evidence="4">cv. Columbia</strain>
    </source>
</reference>
<keyword evidence="4" id="KW-1185">Reference proteome</keyword>
<proteinExistence type="predicted"/>
<feature type="region of interest" description="Disordered" evidence="1">
    <location>
        <begin position="138"/>
        <end position="159"/>
    </location>
</feature>
<dbReference type="KEGG" id="ath:AT5G45573"/>
<reference evidence="4" key="2">
    <citation type="journal article" date="2017" name="Plant J.">
        <title>Araport11: a complete reannotation of the Arabidopsis thaliana reference genome.</title>
        <authorList>
            <person name="Cheng C.Y."/>
            <person name="Krishnakumar V."/>
            <person name="Chan A.P."/>
            <person name="Thibaud-Nissen F."/>
            <person name="Schobel S."/>
            <person name="Town C.D."/>
        </authorList>
    </citation>
    <scope>GENOME REANNOTATION</scope>
    <source>
        <strain evidence="4">cv. Columbia</strain>
    </source>
</reference>
<dbReference type="Proteomes" id="UP000006548">
    <property type="component" value="Chromosome 5"/>
</dbReference>
<dbReference type="RefSeq" id="NP_680397.1">
    <property type="nucleotide sequence ID" value="NM_148092.1"/>
</dbReference>
<gene>
    <name evidence="2 3" type="ordered locus">At5g45573</name>
</gene>
<protein>
    <submittedName>
        <fullName evidence="3">Uncharacterized protein</fullName>
    </submittedName>
</protein>
<organism evidence="3 4">
    <name type="scientific">Arabidopsis thaliana</name>
    <name type="common">Mouse-ear cress</name>
    <dbReference type="NCBI Taxonomy" id="3702"/>
    <lineage>
        <taxon>Eukaryota</taxon>
        <taxon>Viridiplantae</taxon>
        <taxon>Streptophyta</taxon>
        <taxon>Embryophyta</taxon>
        <taxon>Tracheophyta</taxon>
        <taxon>Spermatophyta</taxon>
        <taxon>Magnoliopsida</taxon>
        <taxon>eudicotyledons</taxon>
        <taxon>Gunneridae</taxon>
        <taxon>Pentapetalae</taxon>
        <taxon>rosids</taxon>
        <taxon>malvids</taxon>
        <taxon>Brassicales</taxon>
        <taxon>Brassicaceae</taxon>
        <taxon>Camelineae</taxon>
        <taxon>Arabidopsis</taxon>
    </lineage>
</organism>